<keyword evidence="1 10" id="KW-0547">Nucleotide-binding</keyword>
<evidence type="ECO:0000259" key="14">
    <source>
        <dbReference type="PROSITE" id="PS51194"/>
    </source>
</evidence>
<evidence type="ECO:0000256" key="1">
    <source>
        <dbReference type="ARBA" id="ARBA00022741"/>
    </source>
</evidence>
<evidence type="ECO:0000256" key="2">
    <source>
        <dbReference type="ARBA" id="ARBA00022801"/>
    </source>
</evidence>
<dbReference type="InterPro" id="IPR027417">
    <property type="entry name" value="P-loop_NTPase"/>
</dbReference>
<dbReference type="InterPro" id="IPR001650">
    <property type="entry name" value="Helicase_C-like"/>
</dbReference>
<evidence type="ECO:0000256" key="11">
    <source>
        <dbReference type="RuleBase" id="RU365068"/>
    </source>
</evidence>
<name>A0A8C9ZIP1_SANLU</name>
<proteinExistence type="inferred from homology"/>
<dbReference type="SMART" id="SM01178">
    <property type="entry name" value="DUF4217"/>
    <property type="match status" value="1"/>
</dbReference>
<dbReference type="InterPro" id="IPR025313">
    <property type="entry name" value="SPB4-like_CTE"/>
</dbReference>
<dbReference type="PROSITE" id="PS00039">
    <property type="entry name" value="DEAD_ATP_HELICASE"/>
    <property type="match status" value="1"/>
</dbReference>
<keyword evidence="4 10" id="KW-0067">ATP-binding</keyword>
<keyword evidence="2 10" id="KW-0378">Hydrolase</keyword>
<dbReference type="Pfam" id="PF00271">
    <property type="entry name" value="Helicase_C"/>
    <property type="match status" value="1"/>
</dbReference>
<dbReference type="Pfam" id="PF13959">
    <property type="entry name" value="CTE_SPB4"/>
    <property type="match status" value="1"/>
</dbReference>
<dbReference type="PANTHER" id="PTHR24031">
    <property type="entry name" value="RNA HELICASE"/>
    <property type="match status" value="1"/>
</dbReference>
<evidence type="ECO:0000256" key="6">
    <source>
        <dbReference type="ARBA" id="ARBA00038002"/>
    </source>
</evidence>
<dbReference type="InterPro" id="IPR014001">
    <property type="entry name" value="Helicase_ATP-bd"/>
</dbReference>
<evidence type="ECO:0000256" key="5">
    <source>
        <dbReference type="ARBA" id="ARBA00022884"/>
    </source>
</evidence>
<dbReference type="Pfam" id="PF00270">
    <property type="entry name" value="DEAD"/>
    <property type="match status" value="1"/>
</dbReference>
<dbReference type="PROSITE" id="PS51194">
    <property type="entry name" value="HELICASE_CTER"/>
    <property type="match status" value="1"/>
</dbReference>
<dbReference type="AlphaFoldDB" id="A0A8C9ZIP1"/>
<protein>
    <recommendedName>
        <fullName evidence="11">ATP-dependent RNA helicase</fullName>
        <ecNumber evidence="11">3.6.4.13</ecNumber>
    </recommendedName>
</protein>
<evidence type="ECO:0000256" key="4">
    <source>
        <dbReference type="ARBA" id="ARBA00022840"/>
    </source>
</evidence>
<comment type="subunit">
    <text evidence="8">Interacts with 28S rRNA. Interacts with double-stranded RNA substrates in vitro; the interaction stimulates ATPase activity.</text>
</comment>
<dbReference type="CDD" id="cd18787">
    <property type="entry name" value="SF2_C_DEAD"/>
    <property type="match status" value="1"/>
</dbReference>
<feature type="domain" description="DEAD-box RNA helicase Q" evidence="15">
    <location>
        <begin position="13"/>
        <end position="41"/>
    </location>
</feature>
<evidence type="ECO:0000259" key="13">
    <source>
        <dbReference type="PROSITE" id="PS51192"/>
    </source>
</evidence>
<feature type="domain" description="Helicase C-terminal" evidence="14">
    <location>
        <begin position="245"/>
        <end position="415"/>
    </location>
</feature>
<comment type="similarity">
    <text evidence="6">Belongs to the DEAD box helicase family. DDX55/SPB4 subfamily.</text>
</comment>
<accession>A0A8C9ZIP1</accession>
<dbReference type="Gene3D" id="3.40.50.300">
    <property type="entry name" value="P-loop containing nucleotide triphosphate hydrolases"/>
    <property type="match status" value="2"/>
</dbReference>
<dbReference type="InterPro" id="IPR014014">
    <property type="entry name" value="RNA_helicase_DEAD_Q_motif"/>
</dbReference>
<dbReference type="FunFam" id="3.40.50.300:FF:000877">
    <property type="entry name" value="RNA helicase"/>
    <property type="match status" value="1"/>
</dbReference>
<evidence type="ECO:0000256" key="8">
    <source>
        <dbReference type="ARBA" id="ARBA00093562"/>
    </source>
</evidence>
<keyword evidence="3 10" id="KW-0347">Helicase</keyword>
<feature type="short sequence motif" description="Q motif" evidence="9">
    <location>
        <begin position="13"/>
        <end position="41"/>
    </location>
</feature>
<dbReference type="Proteomes" id="UP000694568">
    <property type="component" value="Unplaced"/>
</dbReference>
<dbReference type="InterPro" id="IPR000629">
    <property type="entry name" value="RNA-helicase_DEAD-box_CS"/>
</dbReference>
<comment type="catalytic activity">
    <reaction evidence="7 11">
        <text>ATP + H2O = ADP + phosphate + H(+)</text>
        <dbReference type="Rhea" id="RHEA:13065"/>
        <dbReference type="ChEBI" id="CHEBI:15377"/>
        <dbReference type="ChEBI" id="CHEBI:15378"/>
        <dbReference type="ChEBI" id="CHEBI:30616"/>
        <dbReference type="ChEBI" id="CHEBI:43474"/>
        <dbReference type="ChEBI" id="CHEBI:456216"/>
        <dbReference type="EC" id="3.6.4.13"/>
    </reaction>
</comment>
<dbReference type="FunFam" id="3.40.50.300:FF:001022">
    <property type="entry name" value="RNA helicase"/>
    <property type="match status" value="1"/>
</dbReference>
<dbReference type="GeneTree" id="ENSGT00550000074969"/>
<keyword evidence="5 11" id="KW-0694">RNA-binding</keyword>
<dbReference type="GO" id="GO:0016787">
    <property type="term" value="F:hydrolase activity"/>
    <property type="evidence" value="ECO:0007669"/>
    <property type="project" value="UniProtKB-KW"/>
</dbReference>
<dbReference type="SUPFAM" id="SSF52540">
    <property type="entry name" value="P-loop containing nucleoside triphosphate hydrolases"/>
    <property type="match status" value="1"/>
</dbReference>
<organism evidence="16 17">
    <name type="scientific">Sander lucioperca</name>
    <name type="common">Pike-perch</name>
    <name type="synonym">Perca lucioperca</name>
    <dbReference type="NCBI Taxonomy" id="283035"/>
    <lineage>
        <taxon>Eukaryota</taxon>
        <taxon>Metazoa</taxon>
        <taxon>Chordata</taxon>
        <taxon>Craniata</taxon>
        <taxon>Vertebrata</taxon>
        <taxon>Euteleostomi</taxon>
        <taxon>Actinopterygii</taxon>
        <taxon>Neopterygii</taxon>
        <taxon>Teleostei</taxon>
        <taxon>Neoteleostei</taxon>
        <taxon>Acanthomorphata</taxon>
        <taxon>Eupercaria</taxon>
        <taxon>Perciformes</taxon>
        <taxon>Percoidei</taxon>
        <taxon>Percidae</taxon>
        <taxon>Luciopercinae</taxon>
        <taxon>Sander</taxon>
    </lineage>
</organism>
<evidence type="ECO:0000256" key="3">
    <source>
        <dbReference type="ARBA" id="ARBA00022806"/>
    </source>
</evidence>
<evidence type="ECO:0000313" key="16">
    <source>
        <dbReference type="Ensembl" id="ENSSLUP00000040458.1"/>
    </source>
</evidence>
<feature type="domain" description="Helicase ATP-binding" evidence="13">
    <location>
        <begin position="44"/>
        <end position="227"/>
    </location>
</feature>
<evidence type="ECO:0000256" key="9">
    <source>
        <dbReference type="PROSITE-ProRule" id="PRU00552"/>
    </source>
</evidence>
<feature type="region of interest" description="Disordered" evidence="12">
    <location>
        <begin position="569"/>
        <end position="605"/>
    </location>
</feature>
<evidence type="ECO:0000313" key="17">
    <source>
        <dbReference type="Proteomes" id="UP000694568"/>
    </source>
</evidence>
<dbReference type="Ensembl" id="ENSSLUT00000041764.1">
    <property type="protein sequence ID" value="ENSSLUP00000040458.1"/>
    <property type="gene ID" value="ENSSLUG00000018047.1"/>
</dbReference>
<dbReference type="InterPro" id="IPR011545">
    <property type="entry name" value="DEAD/DEAH_box_helicase_dom"/>
</dbReference>
<dbReference type="SMART" id="SM00490">
    <property type="entry name" value="HELICc"/>
    <property type="match status" value="1"/>
</dbReference>
<reference evidence="16" key="1">
    <citation type="submission" date="2025-08" db="UniProtKB">
        <authorList>
            <consortium name="Ensembl"/>
        </authorList>
    </citation>
    <scope>IDENTIFICATION</scope>
</reference>
<comment type="domain">
    <text evidence="11">The Q motif is unique to and characteristic of the DEAD box family of RNA helicases and controls ATP binding and hydrolysis.</text>
</comment>
<dbReference type="EC" id="3.6.4.13" evidence="11"/>
<evidence type="ECO:0000259" key="15">
    <source>
        <dbReference type="PROSITE" id="PS51195"/>
    </source>
</evidence>
<dbReference type="GO" id="GO:0003724">
    <property type="term" value="F:RNA helicase activity"/>
    <property type="evidence" value="ECO:0007669"/>
    <property type="project" value="UniProtKB-EC"/>
</dbReference>
<feature type="region of interest" description="Disordered" evidence="12">
    <location>
        <begin position="512"/>
        <end position="557"/>
    </location>
</feature>
<dbReference type="PROSITE" id="PS51192">
    <property type="entry name" value="HELICASE_ATP_BIND_1"/>
    <property type="match status" value="1"/>
</dbReference>
<dbReference type="GO" id="GO:0005524">
    <property type="term" value="F:ATP binding"/>
    <property type="evidence" value="ECO:0007669"/>
    <property type="project" value="UniProtKB-UniRule"/>
</dbReference>
<evidence type="ECO:0000256" key="12">
    <source>
        <dbReference type="SAM" id="MobiDB-lite"/>
    </source>
</evidence>
<sequence length="605" mass="68534">KKRKMKIIGQGRWDSLPVKLNDAILQTLDELKFTHMTPVQAACIPLFMSNKDVAAEAVTGSGKTLAFVIPIVELLLKREEKLKKMQVGALVVTPTRELALQISEVMEHFIQKFPQFTQILLIGGTNPIDDVEKFKDQGANIVIATPGRLEDMFRRKADGLDLAGSVRSLDVLVLDEADRLLDMGFETSLNTILGYLPKQRRTGLFSATQTQELEKLVRAGLRNPVRITVKEKGVAASASQKTPSRLANYYTICRSEDKFNNLVAFLRQHKHEKNLVFFSTCACVEYYGRALETLVKKVTVHCIHGKMKNKRNKIFADFRALKSGILVCTDVMARGIDIPDVNWVLQYDPPSSASAFVHRCGRTARIGNQGNALVFLLPMEESYVKFLSINQKCPLQKMLLTGDVVDVLPKVKAMALADRAMFDRGMRAFVSFVQAYAKHECSLIFRIKDVDFAALARGFALLRLPKMPELRGKHFPDFPATTVDTETIRYKDKHREKQRQKMLTELREKDDTPFPKKSFIKNKAWSKQKTRKERKKKRTAKRKHNEGSDVDDEDMTELLNDTRILKKLKKGQISEEDFEKQITSGTKSKHKTEEPSLGGSGDEDV</sequence>
<gene>
    <name evidence="16" type="primary">ddx55</name>
</gene>
<dbReference type="SMART" id="SM00487">
    <property type="entry name" value="DEXDc"/>
    <property type="match status" value="1"/>
</dbReference>
<keyword evidence="17" id="KW-1185">Reference proteome</keyword>
<evidence type="ECO:0000256" key="10">
    <source>
        <dbReference type="RuleBase" id="RU000492"/>
    </source>
</evidence>
<dbReference type="CDD" id="cd17960">
    <property type="entry name" value="DEADc_DDX55"/>
    <property type="match status" value="1"/>
</dbReference>
<reference evidence="16" key="2">
    <citation type="submission" date="2025-09" db="UniProtKB">
        <authorList>
            <consortium name="Ensembl"/>
        </authorList>
    </citation>
    <scope>IDENTIFICATION</scope>
</reference>
<feature type="compositionally biased region" description="Basic residues" evidence="12">
    <location>
        <begin position="518"/>
        <end position="544"/>
    </location>
</feature>
<comment type="function">
    <text evidence="11">RNA helicase.</text>
</comment>
<dbReference type="PROSITE" id="PS51195">
    <property type="entry name" value="Q_MOTIF"/>
    <property type="match status" value="1"/>
</dbReference>
<dbReference type="GO" id="GO:0003723">
    <property type="term" value="F:RNA binding"/>
    <property type="evidence" value="ECO:0007669"/>
    <property type="project" value="UniProtKB-UniRule"/>
</dbReference>
<evidence type="ECO:0000256" key="7">
    <source>
        <dbReference type="ARBA" id="ARBA00047984"/>
    </source>
</evidence>